<keyword evidence="2" id="KW-1185">Reference proteome</keyword>
<sequence>MIKNFSDKVLTVQNLLRKHGFVVPETGEEIQSQSRKELCHLINALREVRGLGRGMMYDSNLSSFLNYPEKAPRNFVNELTTAMGLIDLGLSETLWDEELPTIMATVDSVLNGGVIATVLAQPVNQVLFKMGPNISMGIRFKSQNPLPNLPPIREFTVATGSDIATEATLDYPAYLRVMACEEGEFIALNAFLSIPEGRIDAGTHRFGVIPTDDRVARTLIYAFASSEPCFHGWPVTQKRSSRLKQGQFLKLLRGFYDLHPTKRDSSVQSFITTVSKEAVRQQ</sequence>
<dbReference type="EMBL" id="BJYZ01000007">
    <property type="protein sequence ID" value="GEO37698.1"/>
    <property type="molecule type" value="Genomic_DNA"/>
</dbReference>
<comment type="caution">
    <text evidence="1">The sequence shown here is derived from an EMBL/GenBank/DDBJ whole genome shotgun (WGS) entry which is preliminary data.</text>
</comment>
<dbReference type="AlphaFoldDB" id="A0A512DML4"/>
<protein>
    <submittedName>
        <fullName evidence="1">Uncharacterized protein</fullName>
    </submittedName>
</protein>
<gene>
    <name evidence="1" type="ORF">SAE02_18460</name>
</gene>
<accession>A0A512DML4</accession>
<evidence type="ECO:0000313" key="1">
    <source>
        <dbReference type="EMBL" id="GEO37698.1"/>
    </source>
</evidence>
<reference evidence="1 2" key="1">
    <citation type="submission" date="2019-07" db="EMBL/GenBank/DDBJ databases">
        <title>Whole genome shotgun sequence of Skermanella aerolata NBRC 106429.</title>
        <authorList>
            <person name="Hosoyama A."/>
            <person name="Uohara A."/>
            <person name="Ohji S."/>
            <person name="Ichikawa N."/>
        </authorList>
    </citation>
    <scope>NUCLEOTIDE SEQUENCE [LARGE SCALE GENOMIC DNA]</scope>
    <source>
        <strain evidence="1 2">NBRC 106429</strain>
    </source>
</reference>
<proteinExistence type="predicted"/>
<dbReference type="Proteomes" id="UP000321523">
    <property type="component" value="Unassembled WGS sequence"/>
</dbReference>
<name>A0A512DML4_9PROT</name>
<evidence type="ECO:0000313" key="2">
    <source>
        <dbReference type="Proteomes" id="UP000321523"/>
    </source>
</evidence>
<organism evidence="1 2">
    <name type="scientific">Skermanella aerolata</name>
    <dbReference type="NCBI Taxonomy" id="393310"/>
    <lineage>
        <taxon>Bacteria</taxon>
        <taxon>Pseudomonadati</taxon>
        <taxon>Pseudomonadota</taxon>
        <taxon>Alphaproteobacteria</taxon>
        <taxon>Rhodospirillales</taxon>
        <taxon>Azospirillaceae</taxon>
        <taxon>Skermanella</taxon>
    </lineage>
</organism>